<reference evidence="2" key="1">
    <citation type="journal article" date="2021" name="PeerJ">
        <title>Extensive microbial diversity within the chicken gut microbiome revealed by metagenomics and culture.</title>
        <authorList>
            <person name="Gilroy R."/>
            <person name="Ravi A."/>
            <person name="Getino M."/>
            <person name="Pursley I."/>
            <person name="Horton D.L."/>
            <person name="Alikhan N.F."/>
            <person name="Baker D."/>
            <person name="Gharbi K."/>
            <person name="Hall N."/>
            <person name="Watson M."/>
            <person name="Adriaenssens E.M."/>
            <person name="Foster-Nyarko E."/>
            <person name="Jarju S."/>
            <person name="Secka A."/>
            <person name="Antonio M."/>
            <person name="Oren A."/>
            <person name="Chaudhuri R.R."/>
            <person name="La Ragione R."/>
            <person name="Hildebrand F."/>
            <person name="Pallen M.J."/>
        </authorList>
    </citation>
    <scope>NUCLEOTIDE SEQUENCE</scope>
    <source>
        <strain evidence="2">ChiBcec2-3848</strain>
    </source>
</reference>
<dbReference type="EMBL" id="DWVZ01000047">
    <property type="protein sequence ID" value="HJC62712.1"/>
    <property type="molecule type" value="Genomic_DNA"/>
</dbReference>
<feature type="transmembrane region" description="Helical" evidence="1">
    <location>
        <begin position="151"/>
        <end position="173"/>
    </location>
</feature>
<evidence type="ECO:0000313" key="2">
    <source>
        <dbReference type="EMBL" id="HJC62712.1"/>
    </source>
</evidence>
<organism evidence="2 3">
    <name type="scientific">Candidatus Blautia merdavium</name>
    <dbReference type="NCBI Taxonomy" id="2838494"/>
    <lineage>
        <taxon>Bacteria</taxon>
        <taxon>Bacillati</taxon>
        <taxon>Bacillota</taxon>
        <taxon>Clostridia</taxon>
        <taxon>Lachnospirales</taxon>
        <taxon>Lachnospiraceae</taxon>
        <taxon>Blautia</taxon>
    </lineage>
</organism>
<dbReference type="InterPro" id="IPR006938">
    <property type="entry name" value="DUF624"/>
</dbReference>
<feature type="transmembrane region" description="Helical" evidence="1">
    <location>
        <begin position="76"/>
        <end position="97"/>
    </location>
</feature>
<gene>
    <name evidence="2" type="ORF">H9753_03705</name>
</gene>
<evidence type="ECO:0000313" key="3">
    <source>
        <dbReference type="Proteomes" id="UP000823886"/>
    </source>
</evidence>
<keyword evidence="1" id="KW-1133">Transmembrane helix</keyword>
<protein>
    <submittedName>
        <fullName evidence="2">DUF624 domain-containing protein</fullName>
    </submittedName>
</protein>
<feature type="transmembrane region" description="Helical" evidence="1">
    <location>
        <begin position="22"/>
        <end position="47"/>
    </location>
</feature>
<feature type="transmembrane region" description="Helical" evidence="1">
    <location>
        <begin position="179"/>
        <end position="199"/>
    </location>
</feature>
<keyword evidence="1" id="KW-0812">Transmembrane</keyword>
<comment type="caution">
    <text evidence="2">The sequence shown here is derived from an EMBL/GenBank/DDBJ whole genome shotgun (WGS) entry which is preliminary data.</text>
</comment>
<proteinExistence type="predicted"/>
<feature type="transmembrane region" description="Helical" evidence="1">
    <location>
        <begin position="109"/>
        <end position="130"/>
    </location>
</feature>
<accession>A0A9D2TBS9</accession>
<name>A0A9D2TBS9_9FIRM</name>
<dbReference type="AlphaFoldDB" id="A0A9D2TBS9"/>
<evidence type="ECO:0000256" key="1">
    <source>
        <dbReference type="SAM" id="Phobius"/>
    </source>
</evidence>
<dbReference type="Pfam" id="PF04854">
    <property type="entry name" value="DUF624"/>
    <property type="match status" value="1"/>
</dbReference>
<keyword evidence="1" id="KW-0472">Membrane</keyword>
<sequence>MDRLFSLNSPVIVFLTKVGELMILNVLTILLCLPVVTAGAALTALYYTTIRMVRDEETYIFKGYMKSFRENLKQSVIIWLIVLAVGCLLYYDFFVLVQFPASALRTAGLVILTLVTVCFTAMAVYVFPVLSRFENTVKNTMKNAFLMGIFNLPRTILVVLIHLVPITMILLTLQAMPVIFLFGFSGVAFLSSYSFSAIFKRYEPKEDPDLMKWKPLSEEAEEAAAKKGEQLAAERDEAAVQENGQ</sequence>
<dbReference type="Proteomes" id="UP000823886">
    <property type="component" value="Unassembled WGS sequence"/>
</dbReference>
<reference evidence="2" key="2">
    <citation type="submission" date="2021-04" db="EMBL/GenBank/DDBJ databases">
        <authorList>
            <person name="Gilroy R."/>
        </authorList>
    </citation>
    <scope>NUCLEOTIDE SEQUENCE</scope>
    <source>
        <strain evidence="2">ChiBcec2-3848</strain>
    </source>
</reference>